<feature type="compositionally biased region" description="Polar residues" evidence="22">
    <location>
        <begin position="147"/>
        <end position="164"/>
    </location>
</feature>
<dbReference type="GO" id="GO:0060170">
    <property type="term" value="C:ciliary membrane"/>
    <property type="evidence" value="ECO:0007669"/>
    <property type="project" value="UniProtKB-SubCell"/>
</dbReference>
<evidence type="ECO:0000256" key="7">
    <source>
        <dbReference type="ARBA" id="ARBA00022927"/>
    </source>
</evidence>
<dbReference type="Gene3D" id="1.20.5.110">
    <property type="match status" value="2"/>
</dbReference>
<feature type="region of interest" description="Disordered" evidence="22">
    <location>
        <begin position="147"/>
        <end position="167"/>
    </location>
</feature>
<evidence type="ECO:0000259" key="23">
    <source>
        <dbReference type="PROSITE" id="PS50192"/>
    </source>
</evidence>
<dbReference type="GO" id="GO:0031201">
    <property type="term" value="C:SNARE complex"/>
    <property type="evidence" value="ECO:0007669"/>
    <property type="project" value="TreeGrafter"/>
</dbReference>
<evidence type="ECO:0000256" key="5">
    <source>
        <dbReference type="ARBA" id="ARBA00022490"/>
    </source>
</evidence>
<evidence type="ECO:0000256" key="3">
    <source>
        <dbReference type="ARBA" id="ARBA00022448"/>
    </source>
</evidence>
<dbReference type="FunFam" id="1.20.5.110:FF:000051">
    <property type="entry name" value="synaptosomal-associated protein 29"/>
    <property type="match status" value="1"/>
</dbReference>
<proteinExistence type="inferred from homology"/>
<evidence type="ECO:0000256" key="18">
    <source>
        <dbReference type="ARBA" id="ARBA00041113"/>
    </source>
</evidence>
<dbReference type="FunFam" id="1.20.5.110:FF:000041">
    <property type="entry name" value="Synaptosomal-associated protein 29"/>
    <property type="match status" value="1"/>
</dbReference>
<dbReference type="GO" id="GO:0031629">
    <property type="term" value="P:synaptic vesicle fusion to presynaptic active zone membrane"/>
    <property type="evidence" value="ECO:0007669"/>
    <property type="project" value="TreeGrafter"/>
</dbReference>
<evidence type="ECO:0000256" key="19">
    <source>
        <dbReference type="ARBA" id="ARBA00042308"/>
    </source>
</evidence>
<evidence type="ECO:0000256" key="1">
    <source>
        <dbReference type="ARBA" id="ARBA00004395"/>
    </source>
</evidence>
<keyword evidence="8" id="KW-0072">Autophagy</keyword>
<dbReference type="Proteomes" id="UP000812440">
    <property type="component" value="Chromosome 1"/>
</dbReference>
<dbReference type="GO" id="GO:0098793">
    <property type="term" value="C:presynapse"/>
    <property type="evidence" value="ECO:0007669"/>
    <property type="project" value="GOC"/>
</dbReference>
<dbReference type="AlphaFoldDB" id="A0A8T2KNE3"/>
<evidence type="ECO:0000313" key="24">
    <source>
        <dbReference type="EMBL" id="KAG8455906.1"/>
    </source>
</evidence>
<dbReference type="GO" id="GO:0016082">
    <property type="term" value="P:synaptic vesicle priming"/>
    <property type="evidence" value="ECO:0007669"/>
    <property type="project" value="TreeGrafter"/>
</dbReference>
<evidence type="ECO:0000256" key="11">
    <source>
        <dbReference type="ARBA" id="ARBA00023069"/>
    </source>
</evidence>
<gene>
    <name evidence="24" type="ORF">GDO86_001919</name>
</gene>
<dbReference type="CDD" id="cd15856">
    <property type="entry name" value="SNARE_SNAP29C"/>
    <property type="match status" value="1"/>
</dbReference>
<evidence type="ECO:0000256" key="12">
    <source>
        <dbReference type="ARBA" id="ARBA00023136"/>
    </source>
</evidence>
<dbReference type="GO" id="GO:0015031">
    <property type="term" value="P:protein transport"/>
    <property type="evidence" value="ECO:0007669"/>
    <property type="project" value="UniProtKB-KW"/>
</dbReference>
<dbReference type="CDD" id="cd15887">
    <property type="entry name" value="SNARE_SNAP29N"/>
    <property type="match status" value="1"/>
</dbReference>
<dbReference type="GO" id="GO:0005484">
    <property type="term" value="F:SNAP receptor activity"/>
    <property type="evidence" value="ECO:0007669"/>
    <property type="project" value="TreeGrafter"/>
</dbReference>
<accession>A0A8T2KNE3</accession>
<feature type="compositionally biased region" description="Basic and acidic residues" evidence="22">
    <location>
        <begin position="31"/>
        <end position="42"/>
    </location>
</feature>
<evidence type="ECO:0000256" key="9">
    <source>
        <dbReference type="ARBA" id="ARBA00023034"/>
    </source>
</evidence>
<dbReference type="PANTHER" id="PTHR19305:SF9">
    <property type="entry name" value="SYNAPTOSOMAL-ASSOCIATED PROTEIN 29"/>
    <property type="match status" value="1"/>
</dbReference>
<dbReference type="InterPro" id="IPR000727">
    <property type="entry name" value="T_SNARE_dom"/>
</dbReference>
<evidence type="ECO:0000313" key="25">
    <source>
        <dbReference type="Proteomes" id="UP000812440"/>
    </source>
</evidence>
<feature type="domain" description="T-SNARE coiled-coil homology" evidence="23">
    <location>
        <begin position="194"/>
        <end position="256"/>
    </location>
</feature>
<reference evidence="24" key="1">
    <citation type="thesis" date="2020" institute="ProQuest LLC" country="789 East Eisenhower Parkway, Ann Arbor, MI, USA">
        <title>Comparative Genomics and Chromosome Evolution.</title>
        <authorList>
            <person name="Mudd A.B."/>
        </authorList>
    </citation>
    <scope>NUCLEOTIDE SEQUENCE</scope>
    <source>
        <strain evidence="24">Female2</strain>
        <tissue evidence="24">Blood</tissue>
    </source>
</reference>
<dbReference type="SUPFAM" id="SSF58038">
    <property type="entry name" value="SNARE fusion complex"/>
    <property type="match status" value="2"/>
</dbReference>
<evidence type="ECO:0000256" key="16">
    <source>
        <dbReference type="ARBA" id="ARBA00037808"/>
    </source>
</evidence>
<sequence length="257" mass="29514">MSKSYNPFDEDEDDDFKPVKWNDAANPYEDPAERRRREETDRQWSLQQEVMRRAQSTVDSSNRSLSLIYDSEKVGVDTAEELVRQGEAMKRTEKMVDKMEQDMKTSQRHINSIKSMFSGFTNYFRAKPADPPPENGASEYKASTKLQEALSNSKEQEENYQATHPNLLRRENLDSSSNAGASNSGSQHRNQALRNYHQKVDNNLDDMSLGLGRLKNLALGLQTEIDEQDEMLGRLTGKMDKLDLNITTTEKQIRKEL</sequence>
<keyword evidence="9" id="KW-0333">Golgi apparatus</keyword>
<keyword evidence="5" id="KW-0963">Cytoplasm</keyword>
<evidence type="ECO:0000256" key="17">
    <source>
        <dbReference type="ARBA" id="ARBA00037854"/>
    </source>
</evidence>
<keyword evidence="10" id="KW-0175">Coiled coil</keyword>
<dbReference type="GO" id="GO:0000421">
    <property type="term" value="C:autophagosome membrane"/>
    <property type="evidence" value="ECO:0007669"/>
    <property type="project" value="UniProtKB-SubCell"/>
</dbReference>
<keyword evidence="13" id="KW-0966">Cell projection</keyword>
<dbReference type="EMBL" id="JAACNH010000001">
    <property type="protein sequence ID" value="KAG8455906.1"/>
    <property type="molecule type" value="Genomic_DNA"/>
</dbReference>
<dbReference type="PANTHER" id="PTHR19305">
    <property type="entry name" value="SYNAPTOSOMAL ASSOCIATED PROTEIN"/>
    <property type="match status" value="1"/>
</dbReference>
<evidence type="ECO:0000256" key="6">
    <source>
        <dbReference type="ARBA" id="ARBA00022553"/>
    </source>
</evidence>
<evidence type="ECO:0000256" key="10">
    <source>
        <dbReference type="ARBA" id="ARBA00023054"/>
    </source>
</evidence>
<keyword evidence="3" id="KW-0813">Transport</keyword>
<evidence type="ECO:0000256" key="13">
    <source>
        <dbReference type="ARBA" id="ARBA00023273"/>
    </source>
</evidence>
<keyword evidence="25" id="KW-1185">Reference proteome</keyword>
<dbReference type="GO" id="GO:0006914">
    <property type="term" value="P:autophagy"/>
    <property type="evidence" value="ECO:0007669"/>
    <property type="project" value="UniProtKB-KW"/>
</dbReference>
<dbReference type="SMART" id="SM00397">
    <property type="entry name" value="t_SNARE"/>
    <property type="match status" value="2"/>
</dbReference>
<keyword evidence="7" id="KW-0653">Protein transport</keyword>
<organism evidence="24 25">
    <name type="scientific">Hymenochirus boettgeri</name>
    <name type="common">Congo dwarf clawed frog</name>
    <dbReference type="NCBI Taxonomy" id="247094"/>
    <lineage>
        <taxon>Eukaryota</taxon>
        <taxon>Metazoa</taxon>
        <taxon>Chordata</taxon>
        <taxon>Craniata</taxon>
        <taxon>Vertebrata</taxon>
        <taxon>Euteleostomi</taxon>
        <taxon>Amphibia</taxon>
        <taxon>Batrachia</taxon>
        <taxon>Anura</taxon>
        <taxon>Pipoidea</taxon>
        <taxon>Pipidae</taxon>
        <taxon>Pipinae</taxon>
        <taxon>Hymenochirus</taxon>
    </lineage>
</organism>
<evidence type="ECO:0000256" key="15">
    <source>
        <dbReference type="ARBA" id="ARBA00037064"/>
    </source>
</evidence>
<dbReference type="GO" id="GO:0000139">
    <property type="term" value="C:Golgi membrane"/>
    <property type="evidence" value="ECO:0007669"/>
    <property type="project" value="UniProtKB-SubCell"/>
</dbReference>
<comment type="subcellular location">
    <subcellularLocation>
        <location evidence="16">Cell projection</location>
        <location evidence="16">Cilium membrane</location>
        <topology evidence="16">Peripheral membrane protein</topology>
    </subcellularLocation>
    <subcellularLocation>
        <location evidence="17">Cytoplasmic vesicle</location>
        <location evidence="17">Autophagosome membrane</location>
        <topology evidence="17">Peripheral membrane protein</topology>
    </subcellularLocation>
    <subcellularLocation>
        <location evidence="1">Golgi apparatus membrane</location>
        <topology evidence="1">Peripheral membrane protein</topology>
    </subcellularLocation>
</comment>
<dbReference type="OrthoDB" id="18679at2759"/>
<feature type="region of interest" description="Disordered" evidence="22">
    <location>
        <begin position="1"/>
        <end position="42"/>
    </location>
</feature>
<evidence type="ECO:0000256" key="4">
    <source>
        <dbReference type="ARBA" id="ARBA00022475"/>
    </source>
</evidence>
<evidence type="ECO:0000256" key="20">
    <source>
        <dbReference type="ARBA" id="ARBA00043032"/>
    </source>
</evidence>
<evidence type="ECO:0000256" key="21">
    <source>
        <dbReference type="ARBA" id="ARBA00046522"/>
    </source>
</evidence>
<evidence type="ECO:0000256" key="8">
    <source>
        <dbReference type="ARBA" id="ARBA00023006"/>
    </source>
</evidence>
<keyword evidence="12" id="KW-0472">Membrane</keyword>
<comment type="subunit">
    <text evidence="21">Forms a SNARE complex, composed of VAMP8, SNAP29 and STX17, involved in fusion of autophagosome with lysosome. Interacts with multiple syntaxins including STX6. Interacts with EIPR1. Interacts with STX17; this interaction is increased in the absence of TMEM39A.</text>
</comment>
<evidence type="ECO:0000256" key="2">
    <source>
        <dbReference type="ARBA" id="ARBA00009480"/>
    </source>
</evidence>
<dbReference type="PROSITE" id="PS50192">
    <property type="entry name" value="T_SNARE"/>
    <property type="match status" value="2"/>
</dbReference>
<name>A0A8T2KNE3_9PIPI</name>
<keyword evidence="11" id="KW-0969">Cilium</keyword>
<feature type="domain" description="T-SNARE coiled-coil homology" evidence="23">
    <location>
        <begin position="51"/>
        <end position="113"/>
    </location>
</feature>
<evidence type="ECO:0000256" key="14">
    <source>
        <dbReference type="ARBA" id="ARBA00023329"/>
    </source>
</evidence>
<evidence type="ECO:0000256" key="22">
    <source>
        <dbReference type="SAM" id="MobiDB-lite"/>
    </source>
</evidence>
<comment type="similarity">
    <text evidence="2">Belongs to the SNAP-25 family.</text>
</comment>
<dbReference type="GO" id="GO:0019905">
    <property type="term" value="F:syntaxin binding"/>
    <property type="evidence" value="ECO:0007669"/>
    <property type="project" value="TreeGrafter"/>
</dbReference>
<keyword evidence="6" id="KW-0597">Phosphoprotein</keyword>
<keyword evidence="14" id="KW-0968">Cytoplasmic vesicle</keyword>
<dbReference type="GO" id="GO:0031410">
    <property type="term" value="C:cytoplasmic vesicle"/>
    <property type="evidence" value="ECO:0007669"/>
    <property type="project" value="UniProtKB-KW"/>
</dbReference>
<keyword evidence="4" id="KW-1003">Cell membrane</keyword>
<protein>
    <recommendedName>
        <fullName evidence="18">Synaptosomal-associated protein 29</fullName>
    </recommendedName>
    <alternativeName>
        <fullName evidence="19">Soluble 29 kDa NSF attachment protein</fullName>
    </alternativeName>
    <alternativeName>
        <fullName evidence="20">Vesicle-membrane fusion protein SNAP-29</fullName>
    </alternativeName>
</protein>
<comment type="caution">
    <text evidence="24">The sequence shown here is derived from an EMBL/GenBank/DDBJ whole genome shotgun (WGS) entry which is preliminary data.</text>
</comment>
<comment type="function">
    <text evidence="15">SNAREs, soluble N-ethylmaleimide-sensitive factor-attachment protein receptors, are essential proteins for fusion of cellular membranes. SNAREs localized on opposing membranes assemble to form a trans-SNARE complex, an extended, parallel four alpha-helical bundle that drives membrane fusion. SNAP29 is a SNARE involved in autophagy through the direct control of autophagosome membrane fusion with the lysososome membrane. Also plays a role in ciliogenesis by regulating membrane fusions.</text>
</comment>